<dbReference type="NCBIfam" id="TIGR00075">
    <property type="entry name" value="hypD"/>
    <property type="match status" value="1"/>
</dbReference>
<sequence>MQLENAFQDPQLCRALLQRLTRALEGRTLRFMEVCGTHTVAIFQSGLRSLLPASVTHLSGPGCPVCVTHDAEVAAFLDLAGRDGVILATFGDLLRVPGPGGQSLKHAQAQGARVEIVYSPLDALTIAAAHPESTVVFLGIGFETTAPTVAATLLTARQHKIRNFCVLSLHKLVPPALRTLLDDSQCGIEAFLLPGHVSTILGLEPYAFLARDYHVPGVVGGFQPADILLALCLMAEQRRDGAAAVVNAYPRAVDNAGNPRARALLEQVFEPTDALWRGIGRIPQSGLRLRPEYADLDAAARLDVTLPEVPPLPGCRCGDVLRGRMAPPDCPLFGKKCTPATPVGPCMVSTEGSCAAYYKYSER</sequence>
<dbReference type="InterPro" id="IPR002780">
    <property type="entry name" value="Hyd_form_HypD"/>
</dbReference>
<dbReference type="PIRSF" id="PIRSF005622">
    <property type="entry name" value="Hydrgn_mat_hypD"/>
    <property type="match status" value="1"/>
</dbReference>
<gene>
    <name evidence="4" type="ORF">SAMN05192586_10354</name>
</gene>
<dbReference type="Gene3D" id="3.40.50.11740">
    <property type="entry name" value="HypD, alpha/beta domain 2"/>
    <property type="match status" value="2"/>
</dbReference>
<evidence type="ECO:0000313" key="5">
    <source>
        <dbReference type="Proteomes" id="UP000199355"/>
    </source>
</evidence>
<dbReference type="GO" id="GO:0005506">
    <property type="term" value="F:iron ion binding"/>
    <property type="evidence" value="ECO:0007669"/>
    <property type="project" value="TreeGrafter"/>
</dbReference>
<dbReference type="GO" id="GO:0051539">
    <property type="term" value="F:4 iron, 4 sulfur cluster binding"/>
    <property type="evidence" value="ECO:0007669"/>
    <property type="project" value="TreeGrafter"/>
</dbReference>
<dbReference type="InterPro" id="IPR042243">
    <property type="entry name" value="HypD_1"/>
</dbReference>
<comment type="similarity">
    <text evidence="1">Belongs to the HypD family.</text>
</comment>
<dbReference type="PANTHER" id="PTHR30149:SF0">
    <property type="entry name" value="HYDROGENASE MATURATION FACTOR HYPD"/>
    <property type="match status" value="1"/>
</dbReference>
<keyword evidence="3" id="KW-0408">Iron</keyword>
<proteinExistence type="inferred from homology"/>
<dbReference type="OrthoDB" id="9770424at2"/>
<keyword evidence="5" id="KW-1185">Reference proteome</keyword>
<organism evidence="4 5">
    <name type="scientific">Desulfovibrio legallii</name>
    <dbReference type="NCBI Taxonomy" id="571438"/>
    <lineage>
        <taxon>Bacteria</taxon>
        <taxon>Pseudomonadati</taxon>
        <taxon>Thermodesulfobacteriota</taxon>
        <taxon>Desulfovibrionia</taxon>
        <taxon>Desulfovibrionales</taxon>
        <taxon>Desulfovibrionaceae</taxon>
        <taxon>Desulfovibrio</taxon>
    </lineage>
</organism>
<evidence type="ECO:0000256" key="1">
    <source>
        <dbReference type="ARBA" id="ARBA00007888"/>
    </source>
</evidence>
<dbReference type="GO" id="GO:0051604">
    <property type="term" value="P:protein maturation"/>
    <property type="evidence" value="ECO:0007669"/>
    <property type="project" value="TreeGrafter"/>
</dbReference>
<dbReference type="Pfam" id="PF01924">
    <property type="entry name" value="HypD"/>
    <property type="match status" value="1"/>
</dbReference>
<dbReference type="AlphaFoldDB" id="A0A1G7JL71"/>
<accession>A0A1G7JL71</accession>
<keyword evidence="2" id="KW-0479">Metal-binding</keyword>
<dbReference type="RefSeq" id="WP_092152817.1">
    <property type="nucleotide sequence ID" value="NZ_FNBX01000003.1"/>
</dbReference>
<dbReference type="GO" id="GO:0070025">
    <property type="term" value="F:carbon monoxide binding"/>
    <property type="evidence" value="ECO:0007669"/>
    <property type="project" value="TreeGrafter"/>
</dbReference>
<evidence type="ECO:0000256" key="2">
    <source>
        <dbReference type="ARBA" id="ARBA00022723"/>
    </source>
</evidence>
<protein>
    <submittedName>
        <fullName evidence="4">Hydrogenase maturation protein HypD</fullName>
    </submittedName>
</protein>
<dbReference type="InterPro" id="IPR042244">
    <property type="entry name" value="HypD_2_sf"/>
</dbReference>
<dbReference type="EMBL" id="FNBX01000003">
    <property type="protein sequence ID" value="SDF25687.1"/>
    <property type="molecule type" value="Genomic_DNA"/>
</dbReference>
<dbReference type="Gene3D" id="6.10.20.100">
    <property type="match status" value="1"/>
</dbReference>
<dbReference type="PANTHER" id="PTHR30149">
    <property type="entry name" value="HYDROGENASE PROTEIN ASSEMBLY PROTEIN HYPD"/>
    <property type="match status" value="1"/>
</dbReference>
<name>A0A1G7JL71_9BACT</name>
<evidence type="ECO:0000256" key="3">
    <source>
        <dbReference type="ARBA" id="ARBA00023004"/>
    </source>
</evidence>
<reference evidence="5" key="1">
    <citation type="submission" date="2016-10" db="EMBL/GenBank/DDBJ databases">
        <authorList>
            <person name="Varghese N."/>
            <person name="Submissions S."/>
        </authorList>
    </citation>
    <scope>NUCLEOTIDE SEQUENCE [LARGE SCALE GENOMIC DNA]</scope>
    <source>
        <strain evidence="5">KHC7</strain>
    </source>
</reference>
<dbReference type="Proteomes" id="UP000199355">
    <property type="component" value="Unassembled WGS sequence"/>
</dbReference>
<dbReference type="STRING" id="571438.SAMN05192586_10354"/>
<evidence type="ECO:0000313" key="4">
    <source>
        <dbReference type="EMBL" id="SDF25687.1"/>
    </source>
</evidence>